<reference evidence="1 2" key="1">
    <citation type="journal article" date="2014" name="Genome Announc.">
        <title>Genome Sequence and Methylome of Soil Bacterium Gemmatirosa kalamazoonensis KBS708T, a Member of the Rarely Cultivated Gemmatimonadetes Phylum.</title>
        <authorList>
            <person name="Debruyn J.M."/>
            <person name="Radosevich M."/>
            <person name="Wommack K.E."/>
            <person name="Polson S.W."/>
            <person name="Hauser L.J."/>
            <person name="Fawaz M.N."/>
            <person name="Korlach J."/>
            <person name="Tsai Y.C."/>
        </authorList>
    </citation>
    <scope>NUCLEOTIDE SEQUENCE [LARGE SCALE GENOMIC DNA]</scope>
    <source>
        <strain evidence="1 2">KBS708</strain>
        <plasmid evidence="2">Plasmid 1</plasmid>
    </source>
</reference>
<proteinExistence type="predicted"/>
<dbReference type="AlphaFoldDB" id="W0RP49"/>
<keyword evidence="2" id="KW-1185">Reference proteome</keyword>
<geneLocation type="plasmid" evidence="1 2">
    <name>1</name>
</geneLocation>
<dbReference type="EMBL" id="CP007129">
    <property type="protein sequence ID" value="AHG92516.1"/>
    <property type="molecule type" value="Genomic_DNA"/>
</dbReference>
<protein>
    <submittedName>
        <fullName evidence="1">Uncharacterized protein</fullName>
    </submittedName>
</protein>
<dbReference type="HOGENOM" id="CLU_2355693_0_0_0"/>
<dbReference type="Proteomes" id="UP000019151">
    <property type="component" value="Plasmid 1"/>
</dbReference>
<sequence>MNSATACFCRKFHDTSVTRSRTGGNDRIGSTVIGALPGRSLSRVMHMSRGLPSISAEHEPHFPALQFQRTARSFACSAWIWWIASSTTIPSLTVVA</sequence>
<dbReference type="InParanoid" id="W0RP49"/>
<accession>W0RP49</accession>
<keyword evidence="1" id="KW-0614">Plasmid</keyword>
<organism evidence="1 2">
    <name type="scientific">Gemmatirosa kalamazoonensis</name>
    <dbReference type="NCBI Taxonomy" id="861299"/>
    <lineage>
        <taxon>Bacteria</taxon>
        <taxon>Pseudomonadati</taxon>
        <taxon>Gemmatimonadota</taxon>
        <taxon>Gemmatimonadia</taxon>
        <taxon>Gemmatimonadales</taxon>
        <taxon>Gemmatimonadaceae</taxon>
        <taxon>Gemmatirosa</taxon>
    </lineage>
</organism>
<gene>
    <name evidence="1" type="ORF">J421_4981</name>
</gene>
<dbReference type="KEGG" id="gba:J421_4981"/>
<evidence type="ECO:0000313" key="2">
    <source>
        <dbReference type="Proteomes" id="UP000019151"/>
    </source>
</evidence>
<name>W0RP49_9BACT</name>
<evidence type="ECO:0000313" key="1">
    <source>
        <dbReference type="EMBL" id="AHG92516.1"/>
    </source>
</evidence>